<dbReference type="InterPro" id="IPR035398">
    <property type="entry name" value="Bac_rhamnosid_C"/>
</dbReference>
<dbReference type="Pfam" id="PF05592">
    <property type="entry name" value="Bac_rhamnosid"/>
    <property type="match status" value="1"/>
</dbReference>
<evidence type="ECO:0000256" key="3">
    <source>
        <dbReference type="ARBA" id="ARBA00022801"/>
    </source>
</evidence>
<dbReference type="Pfam" id="PF17389">
    <property type="entry name" value="Bac_rhamnosid6H"/>
    <property type="match status" value="1"/>
</dbReference>
<proteinExistence type="predicted"/>
<dbReference type="EC" id="3.2.1.40" evidence="2"/>
<evidence type="ECO:0000259" key="5">
    <source>
        <dbReference type="Pfam" id="PF08531"/>
    </source>
</evidence>
<dbReference type="Pfam" id="PF08531">
    <property type="entry name" value="Bac_rhamnosid_N"/>
    <property type="match status" value="1"/>
</dbReference>
<evidence type="ECO:0000256" key="2">
    <source>
        <dbReference type="ARBA" id="ARBA00012652"/>
    </source>
</evidence>
<dbReference type="EMBL" id="BAABLV010000006">
    <property type="protein sequence ID" value="GAA4890380.1"/>
    <property type="molecule type" value="Genomic_DNA"/>
</dbReference>
<dbReference type="PANTHER" id="PTHR33307:SF6">
    <property type="entry name" value="ALPHA-RHAMNOSIDASE (EUROFUNG)-RELATED"/>
    <property type="match status" value="1"/>
</dbReference>
<keyword evidence="9" id="KW-1185">Reference proteome</keyword>
<dbReference type="InterPro" id="IPR016007">
    <property type="entry name" value="Alpha_rhamnosid"/>
</dbReference>
<evidence type="ECO:0000313" key="8">
    <source>
        <dbReference type="EMBL" id="GAA4890380.1"/>
    </source>
</evidence>
<sequence length="674" mass="75370">MVSINGSPASPDRHFPGHSAYDKVVLTSEWDVTHLLQMPRNSIAVELGHGFFDMEVPTVWNWHKAPWRAAPAFALVLELDGQLVVPQEWRCSTGGTLFDSIFEGETWDEFHEPEGWKSVGFDDGAWPLARGRRFPGRYRAGSHAPIRVQRRVSPAWRRLGEETWLGDVGSVIAGWPLVAPGPARQLQITLVEKLEDQGVQAHNQYLSSSRFQRFDVRTAKRPWEPNFSWCGYRFILVTGTPEVPEVWGVEAHGDVAESGELHISNEVLAWWHRAFINTVRANLHAVPTDTPTYEKNGWSGDIKVSSHAMLATLKIHSTLDAYLDHLADTQLDSGQLAVIAPTPGWGYDECAPAPEWTATLAQVACDLADDTGDPTYVTKRLDTIQAWVGYEASRLDSDGLAVGVLGDFLSPGTEGAPHEDLRLTATSILAATLTQLAGTTSWIGELTFSDRCREMSSNLVAAMNSQFFRREQGQYVVGDEYRQTANLLPLALGQVPEDYAEAVFDHLLSDLKQRGDRHNMGHLGNRYLYSLLTRRGATDLALRIASNPEGPSIEAWRRAGHQTLLESWNQDSRSHAHFFQGSGLIWIYEDLAGLRRVEPGWTHFRVDPLGYDHLDQLAWRRQTARGHVGVAWDRSRDSAHFELEVPDGSTCEVRLPFSQGDAILLGPGIWRWVR</sequence>
<dbReference type="Gene3D" id="1.50.10.10">
    <property type="match status" value="1"/>
</dbReference>
<reference evidence="9" key="1">
    <citation type="journal article" date="2019" name="Int. J. Syst. Evol. Microbiol.">
        <title>The Global Catalogue of Microorganisms (GCM) 10K type strain sequencing project: providing services to taxonomists for standard genome sequencing and annotation.</title>
        <authorList>
            <consortium name="The Broad Institute Genomics Platform"/>
            <consortium name="The Broad Institute Genome Sequencing Center for Infectious Disease"/>
            <person name="Wu L."/>
            <person name="Ma J."/>
        </authorList>
    </citation>
    <scope>NUCLEOTIDE SEQUENCE [LARGE SCALE GENOMIC DNA]</scope>
    <source>
        <strain evidence="9">JCM 19125</strain>
    </source>
</reference>
<accession>A0ABP9F866</accession>
<dbReference type="InterPro" id="IPR008928">
    <property type="entry name" value="6-hairpin_glycosidase_sf"/>
</dbReference>
<dbReference type="Pfam" id="PF17390">
    <property type="entry name" value="Bac_rhamnosid_C"/>
    <property type="match status" value="1"/>
</dbReference>
<evidence type="ECO:0000259" key="4">
    <source>
        <dbReference type="Pfam" id="PF05592"/>
    </source>
</evidence>
<keyword evidence="3" id="KW-0378">Hydrolase</keyword>
<comment type="caution">
    <text evidence="8">The sequence shown here is derived from an EMBL/GenBank/DDBJ whole genome shotgun (WGS) entry which is preliminary data.</text>
</comment>
<dbReference type="InterPro" id="IPR008902">
    <property type="entry name" value="Rhamnosid_concanavalin"/>
</dbReference>
<feature type="domain" description="Alpha-L-rhamnosidase C-terminal" evidence="7">
    <location>
        <begin position="593"/>
        <end position="660"/>
    </location>
</feature>
<dbReference type="Gene3D" id="2.60.120.260">
    <property type="entry name" value="Galactose-binding domain-like"/>
    <property type="match status" value="2"/>
</dbReference>
<evidence type="ECO:0000259" key="6">
    <source>
        <dbReference type="Pfam" id="PF17389"/>
    </source>
</evidence>
<dbReference type="PANTHER" id="PTHR33307">
    <property type="entry name" value="ALPHA-RHAMNOSIDASE (EUROFUNG)"/>
    <property type="match status" value="1"/>
</dbReference>
<dbReference type="InterPro" id="IPR012341">
    <property type="entry name" value="6hp_glycosidase-like_sf"/>
</dbReference>
<dbReference type="InterPro" id="IPR013737">
    <property type="entry name" value="Bac_rhamnosid_N"/>
</dbReference>
<evidence type="ECO:0000313" key="9">
    <source>
        <dbReference type="Proteomes" id="UP001501521"/>
    </source>
</evidence>
<dbReference type="Proteomes" id="UP001501521">
    <property type="component" value="Unassembled WGS sequence"/>
</dbReference>
<feature type="domain" description="Alpha-L-rhamnosidase concanavalin-like" evidence="4">
    <location>
        <begin position="158"/>
        <end position="243"/>
    </location>
</feature>
<protein>
    <recommendedName>
        <fullName evidence="2">alpha-L-rhamnosidase</fullName>
        <ecNumber evidence="2">3.2.1.40</ecNumber>
    </recommendedName>
</protein>
<feature type="domain" description="Bacterial alpha-L-rhamnosidase N-terminal" evidence="5">
    <location>
        <begin position="2"/>
        <end position="149"/>
    </location>
</feature>
<comment type="catalytic activity">
    <reaction evidence="1">
        <text>Hydrolysis of terminal non-reducing alpha-L-rhamnose residues in alpha-L-rhamnosides.</text>
        <dbReference type="EC" id="3.2.1.40"/>
    </reaction>
</comment>
<organism evidence="8 9">
    <name type="scientific">Tessaracoccus lubricantis</name>
    <dbReference type="NCBI Taxonomy" id="545543"/>
    <lineage>
        <taxon>Bacteria</taxon>
        <taxon>Bacillati</taxon>
        <taxon>Actinomycetota</taxon>
        <taxon>Actinomycetes</taxon>
        <taxon>Propionibacteriales</taxon>
        <taxon>Propionibacteriaceae</taxon>
        <taxon>Tessaracoccus</taxon>
    </lineage>
</organism>
<dbReference type="InterPro" id="IPR035396">
    <property type="entry name" value="Bac_rhamnosid6H"/>
</dbReference>
<feature type="domain" description="Alpha-L-rhamnosidase six-hairpin glycosidase" evidence="6">
    <location>
        <begin position="258"/>
        <end position="590"/>
    </location>
</feature>
<gene>
    <name evidence="8" type="ORF">GCM10025789_03580</name>
</gene>
<dbReference type="SUPFAM" id="SSF48208">
    <property type="entry name" value="Six-hairpin glycosidases"/>
    <property type="match status" value="1"/>
</dbReference>
<dbReference type="Gene3D" id="2.60.420.10">
    <property type="entry name" value="Maltose phosphorylase, domain 3"/>
    <property type="match status" value="1"/>
</dbReference>
<evidence type="ECO:0000256" key="1">
    <source>
        <dbReference type="ARBA" id="ARBA00001445"/>
    </source>
</evidence>
<name>A0ABP9F866_9ACTN</name>
<evidence type="ECO:0000259" key="7">
    <source>
        <dbReference type="Pfam" id="PF17390"/>
    </source>
</evidence>